<dbReference type="InterPro" id="IPR036291">
    <property type="entry name" value="NAD(P)-bd_dom_sf"/>
</dbReference>
<evidence type="ECO:0000256" key="3">
    <source>
        <dbReference type="ARBA" id="ARBA00023002"/>
    </source>
</evidence>
<dbReference type="Gene3D" id="3.40.50.720">
    <property type="entry name" value="NAD(P)-binding Rossmann-like Domain"/>
    <property type="match status" value="1"/>
</dbReference>
<sequence>MNIEKAILGRGDWDATRQEGAARQDSTARPVRRVGVVGSGTMGGGIAELCALRGLDVRLAVSRESSLVSAPRRLAASLDRRVSRNQLSEADRDAALSRVSVTTDLADLGDRRLVIEAVPEDEDLKLDLFTTLDKAVDPDAILASTTSAITITRLARATAHPGRVIGMHFFNPVVSLPLVELVPTLLTDPAVLRSAETFVAETLGKEPITAGDRSGFVVNALLVPYLLSAVRMLESGYASTEHIDRGMEGGCAHPMGPLRLCDLIGLDVVAAAADALYEEFKEPLYAPPSLLSRMVESGLLGRKTGRGFYAYA</sequence>
<dbReference type="GO" id="GO:0006635">
    <property type="term" value="P:fatty acid beta-oxidation"/>
    <property type="evidence" value="ECO:0007669"/>
    <property type="project" value="TreeGrafter"/>
</dbReference>
<evidence type="ECO:0000259" key="6">
    <source>
        <dbReference type="Pfam" id="PF02737"/>
    </source>
</evidence>
<dbReference type="PANTHER" id="PTHR48075:SF9">
    <property type="entry name" value="3-HYDROXYBUTYRYL-COA DEHYDROGENASE"/>
    <property type="match status" value="1"/>
</dbReference>
<dbReference type="GeneID" id="40828193"/>
<feature type="domain" description="3-hydroxyacyl-CoA dehydrogenase NAD binding" evidence="6">
    <location>
        <begin position="34"/>
        <end position="212"/>
    </location>
</feature>
<comment type="similarity">
    <text evidence="2">Belongs to the 3-hydroxyacyl-CoA dehydrogenase family.</text>
</comment>
<dbReference type="STRING" id="1196353.SAMN05444921_102245"/>
<dbReference type="EMBL" id="FNHI01000002">
    <property type="protein sequence ID" value="SDL92719.1"/>
    <property type="molecule type" value="Genomic_DNA"/>
</dbReference>
<evidence type="ECO:0000313" key="7">
    <source>
        <dbReference type="EMBL" id="SDL92719.1"/>
    </source>
</evidence>
<proteinExistence type="inferred from homology"/>
<feature type="domain" description="3-hydroxyacyl-CoA dehydrogenase C-terminal" evidence="5">
    <location>
        <begin position="215"/>
        <end position="311"/>
    </location>
</feature>
<dbReference type="OrthoDB" id="9771883at2"/>
<dbReference type="InterPro" id="IPR013328">
    <property type="entry name" value="6PGD_dom2"/>
</dbReference>
<dbReference type="InterPro" id="IPR022694">
    <property type="entry name" value="3-OHacyl-CoA_DH"/>
</dbReference>
<gene>
    <name evidence="7" type="ORF">SAMN05444921_102245</name>
</gene>
<dbReference type="Proteomes" id="UP000199063">
    <property type="component" value="Unassembled WGS sequence"/>
</dbReference>
<keyword evidence="8" id="KW-1185">Reference proteome</keyword>
<dbReference type="FunFam" id="3.40.50.720:FF:000009">
    <property type="entry name" value="Fatty oxidation complex, alpha subunit"/>
    <property type="match status" value="1"/>
</dbReference>
<reference evidence="8" key="1">
    <citation type="submission" date="2016-10" db="EMBL/GenBank/DDBJ databases">
        <authorList>
            <person name="Varghese N."/>
            <person name="Submissions S."/>
        </authorList>
    </citation>
    <scope>NUCLEOTIDE SEQUENCE [LARGE SCALE GENOMIC DNA]</scope>
    <source>
        <strain evidence="8">CGMCC 4.7042</strain>
    </source>
</reference>
<name>A0A1G9P254_9ACTN</name>
<dbReference type="RefSeq" id="WP_093652450.1">
    <property type="nucleotide sequence ID" value="NZ_FNHI01000002.1"/>
</dbReference>
<dbReference type="InterPro" id="IPR006108">
    <property type="entry name" value="3HC_DH_C"/>
</dbReference>
<dbReference type="Gene3D" id="1.10.1040.10">
    <property type="entry name" value="N-(1-d-carboxylethyl)-l-norvaline Dehydrogenase, domain 2"/>
    <property type="match status" value="1"/>
</dbReference>
<dbReference type="AlphaFoldDB" id="A0A1G9P254"/>
<dbReference type="Pfam" id="PF02737">
    <property type="entry name" value="3HCDH_N"/>
    <property type="match status" value="1"/>
</dbReference>
<evidence type="ECO:0000256" key="1">
    <source>
        <dbReference type="ARBA" id="ARBA00005086"/>
    </source>
</evidence>
<dbReference type="InterPro" id="IPR008927">
    <property type="entry name" value="6-PGluconate_DH-like_C_sf"/>
</dbReference>
<accession>A0A1G9P254</accession>
<evidence type="ECO:0000256" key="2">
    <source>
        <dbReference type="ARBA" id="ARBA00009463"/>
    </source>
</evidence>
<evidence type="ECO:0000256" key="4">
    <source>
        <dbReference type="PIRSR" id="PIRSR000105-1"/>
    </source>
</evidence>
<keyword evidence="3" id="KW-0560">Oxidoreductase</keyword>
<feature type="site" description="Important for catalytic activity" evidence="4">
    <location>
        <position position="168"/>
    </location>
</feature>
<dbReference type="SUPFAM" id="SSF51735">
    <property type="entry name" value="NAD(P)-binding Rossmann-fold domains"/>
    <property type="match status" value="1"/>
</dbReference>
<dbReference type="GO" id="GO:0008691">
    <property type="term" value="F:3-hydroxybutyryl-CoA dehydrogenase activity"/>
    <property type="evidence" value="ECO:0007669"/>
    <property type="project" value="TreeGrafter"/>
</dbReference>
<dbReference type="PIRSF" id="PIRSF000105">
    <property type="entry name" value="HCDH"/>
    <property type="match status" value="1"/>
</dbReference>
<organism evidence="7 8">
    <name type="scientific">Streptomyces wuyuanensis</name>
    <dbReference type="NCBI Taxonomy" id="1196353"/>
    <lineage>
        <taxon>Bacteria</taxon>
        <taxon>Bacillati</taxon>
        <taxon>Actinomycetota</taxon>
        <taxon>Actinomycetes</taxon>
        <taxon>Kitasatosporales</taxon>
        <taxon>Streptomycetaceae</taxon>
        <taxon>Streptomyces</taxon>
    </lineage>
</organism>
<comment type="pathway">
    <text evidence="1">Lipid metabolism; butanoate metabolism.</text>
</comment>
<evidence type="ECO:0000313" key="8">
    <source>
        <dbReference type="Proteomes" id="UP000199063"/>
    </source>
</evidence>
<dbReference type="InterPro" id="IPR006176">
    <property type="entry name" value="3-OHacyl-CoA_DH_NAD-bd"/>
</dbReference>
<evidence type="ECO:0000259" key="5">
    <source>
        <dbReference type="Pfam" id="PF00725"/>
    </source>
</evidence>
<dbReference type="SUPFAM" id="SSF48179">
    <property type="entry name" value="6-phosphogluconate dehydrogenase C-terminal domain-like"/>
    <property type="match status" value="1"/>
</dbReference>
<protein>
    <submittedName>
        <fullName evidence="7">3-hydroxybutyryl-CoA dehydrogenase</fullName>
    </submittedName>
</protein>
<dbReference type="GO" id="GO:0070403">
    <property type="term" value="F:NAD+ binding"/>
    <property type="evidence" value="ECO:0007669"/>
    <property type="project" value="InterPro"/>
</dbReference>
<dbReference type="NCBIfam" id="NF005875">
    <property type="entry name" value="PRK07819.1"/>
    <property type="match status" value="1"/>
</dbReference>
<dbReference type="PANTHER" id="PTHR48075">
    <property type="entry name" value="3-HYDROXYACYL-COA DEHYDROGENASE FAMILY PROTEIN"/>
    <property type="match status" value="1"/>
</dbReference>
<dbReference type="Pfam" id="PF00725">
    <property type="entry name" value="3HCDH"/>
    <property type="match status" value="1"/>
</dbReference>